<dbReference type="Proteomes" id="UP001341840">
    <property type="component" value="Unassembled WGS sequence"/>
</dbReference>
<evidence type="ECO:0000313" key="3">
    <source>
        <dbReference type="Proteomes" id="UP001341840"/>
    </source>
</evidence>
<accession>A0ABU6UFW1</accession>
<dbReference type="EMBL" id="JASCZI010121152">
    <property type="protein sequence ID" value="MED6160172.1"/>
    <property type="molecule type" value="Genomic_DNA"/>
</dbReference>
<protein>
    <submittedName>
        <fullName evidence="2">Uncharacterized protein</fullName>
    </submittedName>
</protein>
<feature type="transmembrane region" description="Helical" evidence="1">
    <location>
        <begin position="126"/>
        <end position="143"/>
    </location>
</feature>
<name>A0ABU6UFW1_9FABA</name>
<keyword evidence="1" id="KW-1133">Transmembrane helix</keyword>
<comment type="caution">
    <text evidence="2">The sequence shown here is derived from an EMBL/GenBank/DDBJ whole genome shotgun (WGS) entry which is preliminary data.</text>
</comment>
<sequence length="161" mass="17891">MASLLSHIAANSIQIRAESYSTELHFHLQLPSTKDKPSTVSISSTIQPISTYQQSLLNLSSIASKKSTNSSYFIPALIGFCTVTTPPPFQVHPLTTQACALGIFCYFLAFMASLHLPQYTSQLSKAMAVFGSFTSVTLVTLLIPESWWKYRFVFLCFSWYG</sequence>
<keyword evidence="1" id="KW-0812">Transmembrane</keyword>
<evidence type="ECO:0000313" key="2">
    <source>
        <dbReference type="EMBL" id="MED6160172.1"/>
    </source>
</evidence>
<keyword evidence="3" id="KW-1185">Reference proteome</keyword>
<feature type="transmembrane region" description="Helical" evidence="1">
    <location>
        <begin position="95"/>
        <end position="114"/>
    </location>
</feature>
<evidence type="ECO:0000256" key="1">
    <source>
        <dbReference type="SAM" id="Phobius"/>
    </source>
</evidence>
<organism evidence="2 3">
    <name type="scientific">Stylosanthes scabra</name>
    <dbReference type="NCBI Taxonomy" id="79078"/>
    <lineage>
        <taxon>Eukaryota</taxon>
        <taxon>Viridiplantae</taxon>
        <taxon>Streptophyta</taxon>
        <taxon>Embryophyta</taxon>
        <taxon>Tracheophyta</taxon>
        <taxon>Spermatophyta</taxon>
        <taxon>Magnoliopsida</taxon>
        <taxon>eudicotyledons</taxon>
        <taxon>Gunneridae</taxon>
        <taxon>Pentapetalae</taxon>
        <taxon>rosids</taxon>
        <taxon>fabids</taxon>
        <taxon>Fabales</taxon>
        <taxon>Fabaceae</taxon>
        <taxon>Papilionoideae</taxon>
        <taxon>50 kb inversion clade</taxon>
        <taxon>dalbergioids sensu lato</taxon>
        <taxon>Dalbergieae</taxon>
        <taxon>Pterocarpus clade</taxon>
        <taxon>Stylosanthes</taxon>
    </lineage>
</organism>
<reference evidence="2 3" key="1">
    <citation type="journal article" date="2023" name="Plants (Basel)">
        <title>Bridging the Gap: Combining Genomics and Transcriptomics Approaches to Understand Stylosanthes scabra, an Orphan Legume from the Brazilian Caatinga.</title>
        <authorList>
            <person name="Ferreira-Neto J.R.C."/>
            <person name="da Silva M.D."/>
            <person name="Binneck E."/>
            <person name="de Melo N.F."/>
            <person name="da Silva R.H."/>
            <person name="de Melo A.L.T.M."/>
            <person name="Pandolfi V."/>
            <person name="Bustamante F.O."/>
            <person name="Brasileiro-Vidal A.C."/>
            <person name="Benko-Iseppon A.M."/>
        </authorList>
    </citation>
    <scope>NUCLEOTIDE SEQUENCE [LARGE SCALE GENOMIC DNA]</scope>
    <source>
        <tissue evidence="2">Leaves</tissue>
    </source>
</reference>
<proteinExistence type="predicted"/>
<keyword evidence="1" id="KW-0472">Membrane</keyword>
<gene>
    <name evidence="2" type="ORF">PIB30_048839</name>
</gene>